<evidence type="ECO:0000313" key="16">
    <source>
        <dbReference type="EMBL" id="KAK6639284.1"/>
    </source>
</evidence>
<dbReference type="Pfam" id="PF13851">
    <property type="entry name" value="GAS"/>
    <property type="match status" value="1"/>
</dbReference>
<evidence type="ECO:0000256" key="4">
    <source>
        <dbReference type="ARBA" id="ARBA00021301"/>
    </source>
</evidence>
<proteinExistence type="inferred from homology"/>
<dbReference type="InterPro" id="IPR025593">
    <property type="entry name" value="GAS8_dom"/>
</dbReference>
<evidence type="ECO:0000256" key="9">
    <source>
        <dbReference type="ARBA" id="ARBA00023069"/>
    </source>
</evidence>
<dbReference type="InterPro" id="IPR039308">
    <property type="entry name" value="GAS8"/>
</dbReference>
<keyword evidence="7" id="KW-0282">Flagellum</keyword>
<evidence type="ECO:0000256" key="5">
    <source>
        <dbReference type="ARBA" id="ARBA00022490"/>
    </source>
</evidence>
<sequence>MAPKSKKNSAGKSRSGSGDVVDGVSTTEMTREQLEQHANRLRSEMEREREERHFFQLERDKLRTFWEITRQQLQENQAELRNKDRELEEKEEHHQEQIKVFKQKLKHLLYEHQLNIADLRAENVVSLKMAQDDFNEQEFALLADKLDLKERILEQVKKHEEVLRTLKIEFSENLNVTRKELETQRTEIQSRYEKLLESQRNELLLLHKMELSEVNERKNKQISDLMKNHEKAFTDMKIYYNDITLNNLALISSLKEQIMEVKIKEERMGKSLREIHKENRKLTEPMKKAKEESMELARQLTQHTKNKHALEKTKKALVASQKEIESLKWENQVLEMKSEQLESEKNELNGRFLAAVLEIQQKASLRNMLLEKKLRTLLDLVEQREVQISEVLSECQLDPGILPSINSRVEALLSKKNAAVQDIERELAKTCKAHDDLLKSYELLLQKYNIPREELADLPDK</sequence>
<keyword evidence="8 13" id="KW-0175">Coiled coil</keyword>
<keyword evidence="11" id="KW-0966">Cell projection</keyword>
<dbReference type="GO" id="GO:0031267">
    <property type="term" value="F:small GTPase binding"/>
    <property type="evidence" value="ECO:0007669"/>
    <property type="project" value="InterPro"/>
</dbReference>
<name>A0AAN8P612_POLSC</name>
<dbReference type="AlphaFoldDB" id="A0AAN8P612"/>
<evidence type="ECO:0000256" key="8">
    <source>
        <dbReference type="ARBA" id="ARBA00023054"/>
    </source>
</evidence>
<evidence type="ECO:0000256" key="6">
    <source>
        <dbReference type="ARBA" id="ARBA00022701"/>
    </source>
</evidence>
<dbReference type="GO" id="GO:0005794">
    <property type="term" value="C:Golgi apparatus"/>
    <property type="evidence" value="ECO:0007669"/>
    <property type="project" value="TreeGrafter"/>
</dbReference>
<comment type="subcellular location">
    <subcellularLocation>
        <location evidence="1">Cell projection</location>
        <location evidence="1">Cilium</location>
        <location evidence="1">Flagellum</location>
    </subcellularLocation>
    <subcellularLocation>
        <location evidence="2">Cytoplasm</location>
        <location evidence="2">Cytoskeleton</location>
    </subcellularLocation>
</comment>
<dbReference type="PANTHER" id="PTHR31543">
    <property type="entry name" value="DYNEIN REGULATORY COMPLEX SUBUNIT 4"/>
    <property type="match status" value="1"/>
</dbReference>
<keyword evidence="5" id="KW-0963">Cytoplasm</keyword>
<feature type="domain" description="Growth arrest-specific protein 8" evidence="15">
    <location>
        <begin position="224"/>
        <end position="422"/>
    </location>
</feature>
<dbReference type="GO" id="GO:0048870">
    <property type="term" value="P:cell motility"/>
    <property type="evidence" value="ECO:0007669"/>
    <property type="project" value="InterPro"/>
</dbReference>
<protein>
    <recommendedName>
        <fullName evidence="4">Dynein regulatory complex subunit 4</fullName>
    </recommendedName>
    <alternativeName>
        <fullName evidence="12">Growth arrest-specific protein 8</fullName>
    </alternativeName>
</protein>
<reference evidence="16 17" key="1">
    <citation type="submission" date="2023-10" db="EMBL/GenBank/DDBJ databases">
        <title>Genomes of two closely related lineages of the louse Polyplax serrata with different host specificities.</title>
        <authorList>
            <person name="Martinu J."/>
            <person name="Tarabai H."/>
            <person name="Stefka J."/>
            <person name="Hypsa V."/>
        </authorList>
    </citation>
    <scope>NUCLEOTIDE SEQUENCE [LARGE SCALE GENOMIC DNA]</scope>
    <source>
        <strain evidence="16">HR10_N</strain>
    </source>
</reference>
<evidence type="ECO:0000259" key="15">
    <source>
        <dbReference type="Pfam" id="PF13851"/>
    </source>
</evidence>
<evidence type="ECO:0000313" key="17">
    <source>
        <dbReference type="Proteomes" id="UP001372834"/>
    </source>
</evidence>
<evidence type="ECO:0000256" key="10">
    <source>
        <dbReference type="ARBA" id="ARBA00023212"/>
    </source>
</evidence>
<dbReference type="Proteomes" id="UP001372834">
    <property type="component" value="Unassembled WGS sequence"/>
</dbReference>
<comment type="similarity">
    <text evidence="3">Belongs to the DRC4 family.</text>
</comment>
<evidence type="ECO:0000256" key="12">
    <source>
        <dbReference type="ARBA" id="ARBA00031568"/>
    </source>
</evidence>
<evidence type="ECO:0000256" key="11">
    <source>
        <dbReference type="ARBA" id="ARBA00023273"/>
    </source>
</evidence>
<comment type="caution">
    <text evidence="16">The sequence shown here is derived from an EMBL/GenBank/DDBJ whole genome shotgun (WGS) entry which is preliminary data.</text>
</comment>
<accession>A0AAN8P612</accession>
<evidence type="ECO:0000256" key="14">
    <source>
        <dbReference type="SAM" id="MobiDB-lite"/>
    </source>
</evidence>
<keyword evidence="6" id="KW-0493">Microtubule</keyword>
<evidence type="ECO:0000256" key="7">
    <source>
        <dbReference type="ARBA" id="ARBA00022846"/>
    </source>
</evidence>
<feature type="region of interest" description="Disordered" evidence="14">
    <location>
        <begin position="1"/>
        <end position="48"/>
    </location>
</feature>
<feature type="coiled-coil region" evidence="13">
    <location>
        <begin position="149"/>
        <end position="228"/>
    </location>
</feature>
<evidence type="ECO:0000256" key="3">
    <source>
        <dbReference type="ARBA" id="ARBA00009859"/>
    </source>
</evidence>
<evidence type="ECO:0000256" key="13">
    <source>
        <dbReference type="SAM" id="Coils"/>
    </source>
</evidence>
<dbReference type="GO" id="GO:0008017">
    <property type="term" value="F:microtubule binding"/>
    <property type="evidence" value="ECO:0007669"/>
    <property type="project" value="InterPro"/>
</dbReference>
<dbReference type="GO" id="GO:0031514">
    <property type="term" value="C:motile cilium"/>
    <property type="evidence" value="ECO:0007669"/>
    <property type="project" value="UniProtKB-SubCell"/>
</dbReference>
<organism evidence="16 17">
    <name type="scientific">Polyplax serrata</name>
    <name type="common">Common mouse louse</name>
    <dbReference type="NCBI Taxonomy" id="468196"/>
    <lineage>
        <taxon>Eukaryota</taxon>
        <taxon>Metazoa</taxon>
        <taxon>Ecdysozoa</taxon>
        <taxon>Arthropoda</taxon>
        <taxon>Hexapoda</taxon>
        <taxon>Insecta</taxon>
        <taxon>Pterygota</taxon>
        <taxon>Neoptera</taxon>
        <taxon>Paraneoptera</taxon>
        <taxon>Psocodea</taxon>
        <taxon>Troctomorpha</taxon>
        <taxon>Phthiraptera</taxon>
        <taxon>Anoplura</taxon>
        <taxon>Polyplacidae</taxon>
        <taxon>Polyplax</taxon>
    </lineage>
</organism>
<dbReference type="EMBL" id="JAWJWE010000003">
    <property type="protein sequence ID" value="KAK6639284.1"/>
    <property type="molecule type" value="Genomic_DNA"/>
</dbReference>
<dbReference type="GO" id="GO:0005874">
    <property type="term" value="C:microtubule"/>
    <property type="evidence" value="ECO:0007669"/>
    <property type="project" value="UniProtKB-KW"/>
</dbReference>
<gene>
    <name evidence="16" type="ORF">RUM43_007556</name>
</gene>
<keyword evidence="10" id="KW-0206">Cytoskeleton</keyword>
<feature type="coiled-coil region" evidence="13">
    <location>
        <begin position="286"/>
        <end position="351"/>
    </location>
</feature>
<dbReference type="PANTHER" id="PTHR31543:SF0">
    <property type="entry name" value="DYNEIN REGULATORY COMPLEX SUBUNIT 4"/>
    <property type="match status" value="1"/>
</dbReference>
<feature type="compositionally biased region" description="Basic and acidic residues" evidence="14">
    <location>
        <begin position="29"/>
        <end position="48"/>
    </location>
</feature>
<keyword evidence="9" id="KW-0969">Cilium</keyword>
<evidence type="ECO:0000256" key="2">
    <source>
        <dbReference type="ARBA" id="ARBA00004245"/>
    </source>
</evidence>
<evidence type="ECO:0000256" key="1">
    <source>
        <dbReference type="ARBA" id="ARBA00004230"/>
    </source>
</evidence>